<keyword evidence="2" id="KW-1185">Reference proteome</keyword>
<accession>A0A7W7RBY6</accession>
<evidence type="ECO:0000313" key="1">
    <source>
        <dbReference type="EMBL" id="MBB4929104.1"/>
    </source>
</evidence>
<dbReference type="AlphaFoldDB" id="A0A7W7RBY6"/>
<gene>
    <name evidence="1" type="ORF">FHR34_008203</name>
</gene>
<dbReference type="Proteomes" id="UP000540506">
    <property type="component" value="Unassembled WGS sequence"/>
</dbReference>
<reference evidence="1 2" key="1">
    <citation type="submission" date="2020-08" db="EMBL/GenBank/DDBJ databases">
        <title>Sequencing the genomes of 1000 actinobacteria strains.</title>
        <authorList>
            <person name="Klenk H.-P."/>
        </authorList>
    </citation>
    <scope>NUCLEOTIDE SEQUENCE [LARGE SCALE GENOMIC DNA]</scope>
    <source>
        <strain evidence="1 2">DSM 41654</strain>
    </source>
</reference>
<proteinExistence type="predicted"/>
<sequence>MNTTHEPPPLPPGWMVAARAPEQVVSGTAVRSVIPPRPVAVWLLVGGGWRRWVPGTLTEWRVSESAQGGATWAGRVRWSGDEAWILYSPRTLCPAGRARGAVPSGGAG</sequence>
<evidence type="ECO:0000313" key="2">
    <source>
        <dbReference type="Proteomes" id="UP000540506"/>
    </source>
</evidence>
<protein>
    <submittedName>
        <fullName evidence="1">Uncharacterized protein</fullName>
    </submittedName>
</protein>
<dbReference type="EMBL" id="JACHJV010000004">
    <property type="protein sequence ID" value="MBB4929104.1"/>
    <property type="molecule type" value="Genomic_DNA"/>
</dbReference>
<organism evidence="1 2">
    <name type="scientific">Kitasatospora kifunensis</name>
    <name type="common">Streptomyces kifunensis</name>
    <dbReference type="NCBI Taxonomy" id="58351"/>
    <lineage>
        <taxon>Bacteria</taxon>
        <taxon>Bacillati</taxon>
        <taxon>Actinomycetota</taxon>
        <taxon>Actinomycetes</taxon>
        <taxon>Kitasatosporales</taxon>
        <taxon>Streptomycetaceae</taxon>
        <taxon>Kitasatospora</taxon>
    </lineage>
</organism>
<dbReference type="RefSeq" id="WP_184947133.1">
    <property type="nucleotide sequence ID" value="NZ_JACHJV010000004.1"/>
</dbReference>
<name>A0A7W7RBY6_KITKI</name>
<comment type="caution">
    <text evidence="1">The sequence shown here is derived from an EMBL/GenBank/DDBJ whole genome shotgun (WGS) entry which is preliminary data.</text>
</comment>